<protein>
    <submittedName>
        <fullName evidence="2">Uncharacterized protein</fullName>
    </submittedName>
</protein>
<dbReference type="Proteomes" id="UP001165289">
    <property type="component" value="Unassembled WGS sequence"/>
</dbReference>
<dbReference type="AlphaFoldDB" id="A0AAV7K933"/>
<name>A0AAV7K933_9METZ</name>
<gene>
    <name evidence="2" type="ORF">LOD99_417</name>
</gene>
<feature type="compositionally biased region" description="Basic and acidic residues" evidence="1">
    <location>
        <begin position="21"/>
        <end position="36"/>
    </location>
</feature>
<accession>A0AAV7K933</accession>
<sequence length="105" mass="11942">MQSLENKLKRIQKGKTPNKLSSRDILNRLNSSRESDNTSISSYINSEPMPTVSTLTHHSLPTRNGSLFCCWRYRDTTVVAARYTSEVEVRDTVPLVQGDELLEND</sequence>
<evidence type="ECO:0000313" key="2">
    <source>
        <dbReference type="EMBL" id="KAI6657674.1"/>
    </source>
</evidence>
<evidence type="ECO:0000256" key="1">
    <source>
        <dbReference type="SAM" id="MobiDB-lite"/>
    </source>
</evidence>
<feature type="compositionally biased region" description="Polar residues" evidence="1">
    <location>
        <begin position="51"/>
        <end position="64"/>
    </location>
</feature>
<reference evidence="2 3" key="1">
    <citation type="journal article" date="2023" name="BMC Biol.">
        <title>The compact genome of the sponge Oopsacas minuta (Hexactinellida) is lacking key metazoan core genes.</title>
        <authorList>
            <person name="Santini S."/>
            <person name="Schenkelaars Q."/>
            <person name="Jourda C."/>
            <person name="Duchesne M."/>
            <person name="Belahbib H."/>
            <person name="Rocher C."/>
            <person name="Selva M."/>
            <person name="Riesgo A."/>
            <person name="Vervoort M."/>
            <person name="Leys S.P."/>
            <person name="Kodjabachian L."/>
            <person name="Le Bivic A."/>
            <person name="Borchiellini C."/>
            <person name="Claverie J.M."/>
            <person name="Renard E."/>
        </authorList>
    </citation>
    <scope>NUCLEOTIDE SEQUENCE [LARGE SCALE GENOMIC DNA]</scope>
    <source>
        <strain evidence="2">SPO-2</strain>
    </source>
</reference>
<dbReference type="EMBL" id="JAKMXF010000111">
    <property type="protein sequence ID" value="KAI6657674.1"/>
    <property type="molecule type" value="Genomic_DNA"/>
</dbReference>
<organism evidence="2 3">
    <name type="scientific">Oopsacas minuta</name>
    <dbReference type="NCBI Taxonomy" id="111878"/>
    <lineage>
        <taxon>Eukaryota</taxon>
        <taxon>Metazoa</taxon>
        <taxon>Porifera</taxon>
        <taxon>Hexactinellida</taxon>
        <taxon>Hexasterophora</taxon>
        <taxon>Lyssacinosida</taxon>
        <taxon>Leucopsacidae</taxon>
        <taxon>Oopsacas</taxon>
    </lineage>
</organism>
<evidence type="ECO:0000313" key="3">
    <source>
        <dbReference type="Proteomes" id="UP001165289"/>
    </source>
</evidence>
<comment type="caution">
    <text evidence="2">The sequence shown here is derived from an EMBL/GenBank/DDBJ whole genome shotgun (WGS) entry which is preliminary data.</text>
</comment>
<keyword evidence="3" id="KW-1185">Reference proteome</keyword>
<proteinExistence type="predicted"/>
<feature type="region of interest" description="Disordered" evidence="1">
    <location>
        <begin position="1"/>
        <end position="64"/>
    </location>
</feature>